<comment type="caution">
    <text evidence="1">The sequence shown here is derived from an EMBL/GenBank/DDBJ whole genome shotgun (WGS) entry which is preliminary data.</text>
</comment>
<evidence type="ECO:0000313" key="1">
    <source>
        <dbReference type="EMBL" id="MEN2989347.1"/>
    </source>
</evidence>
<proteinExistence type="predicted"/>
<gene>
    <name evidence="1" type="ORF">WG926_13620</name>
</gene>
<evidence type="ECO:0000313" key="2">
    <source>
        <dbReference type="Proteomes" id="UP001413721"/>
    </source>
</evidence>
<organism evidence="1 2">
    <name type="scientific">Tistrella arctica</name>
    <dbReference type="NCBI Taxonomy" id="3133430"/>
    <lineage>
        <taxon>Bacteria</taxon>
        <taxon>Pseudomonadati</taxon>
        <taxon>Pseudomonadota</taxon>
        <taxon>Alphaproteobacteria</taxon>
        <taxon>Geminicoccales</taxon>
        <taxon>Geminicoccaceae</taxon>
        <taxon>Tistrella</taxon>
    </lineage>
</organism>
<dbReference type="RefSeq" id="WP_345934085.1">
    <property type="nucleotide sequence ID" value="NZ_JBBKTV010000006.1"/>
</dbReference>
<dbReference type="EMBL" id="JBBKTW010000004">
    <property type="protein sequence ID" value="MEN2989347.1"/>
    <property type="molecule type" value="Genomic_DNA"/>
</dbReference>
<protein>
    <submittedName>
        <fullName evidence="1">Uncharacterized protein</fullName>
    </submittedName>
</protein>
<keyword evidence="2" id="KW-1185">Reference proteome</keyword>
<reference evidence="1 2" key="1">
    <citation type="submission" date="2024-03" db="EMBL/GenBank/DDBJ databases">
        <title>High-quality draft genome sequencing of Tistrella sp. BH-R2-4.</title>
        <authorList>
            <person name="Dong C."/>
        </authorList>
    </citation>
    <scope>NUCLEOTIDE SEQUENCE [LARGE SCALE GENOMIC DNA]</scope>
    <source>
        <strain evidence="1 2">BH-R2-4</strain>
    </source>
</reference>
<accession>A0ABU9YKL5</accession>
<sequence length="46" mass="4900">MNENKKCLASPQDVSRSWKKPALSTMNINEFTEALNGGAGDSNTGS</sequence>
<name>A0ABU9YKL5_9PROT</name>
<dbReference type="Proteomes" id="UP001413721">
    <property type="component" value="Unassembled WGS sequence"/>
</dbReference>